<feature type="transmembrane region" description="Helical" evidence="7">
    <location>
        <begin position="217"/>
        <end position="239"/>
    </location>
</feature>
<evidence type="ECO:0000256" key="4">
    <source>
        <dbReference type="ARBA" id="ARBA00022692"/>
    </source>
</evidence>
<feature type="transmembrane region" description="Helical" evidence="7">
    <location>
        <begin position="283"/>
        <end position="301"/>
    </location>
</feature>
<dbReference type="Proteomes" id="UP000030153">
    <property type="component" value="Unassembled WGS sequence"/>
</dbReference>
<keyword evidence="3" id="KW-1003">Cell membrane</keyword>
<feature type="transmembrane region" description="Helical" evidence="7">
    <location>
        <begin position="251"/>
        <end position="271"/>
    </location>
</feature>
<dbReference type="AlphaFoldDB" id="A0A0A2UU22"/>
<reference evidence="8 9" key="1">
    <citation type="submission" date="2013-08" db="EMBL/GenBank/DDBJ databases">
        <title>Genome of Pontibacillus chungwhensis.</title>
        <authorList>
            <person name="Wang Q."/>
            <person name="Wang G."/>
        </authorList>
    </citation>
    <scope>NUCLEOTIDE SEQUENCE [LARGE SCALE GENOMIC DNA]</scope>
    <source>
        <strain evidence="8 9">BH030062</strain>
    </source>
</reference>
<feature type="transmembrane region" description="Helical" evidence="7">
    <location>
        <begin position="12"/>
        <end position="33"/>
    </location>
</feature>
<dbReference type="GO" id="GO:0005886">
    <property type="term" value="C:plasma membrane"/>
    <property type="evidence" value="ECO:0007669"/>
    <property type="project" value="UniProtKB-SubCell"/>
</dbReference>
<keyword evidence="2" id="KW-0813">Transport</keyword>
<comment type="subcellular location">
    <subcellularLocation>
        <location evidence="1">Cell membrane</location>
        <topology evidence="1">Multi-pass membrane protein</topology>
    </subcellularLocation>
</comment>
<feature type="transmembrane region" description="Helical" evidence="7">
    <location>
        <begin position="95"/>
        <end position="115"/>
    </location>
</feature>
<comment type="caution">
    <text evidence="8">The sequence shown here is derived from an EMBL/GenBank/DDBJ whole genome shotgun (WGS) entry which is preliminary data.</text>
</comment>
<dbReference type="STRING" id="1385513.N780_15520"/>
<evidence type="ECO:0000256" key="1">
    <source>
        <dbReference type="ARBA" id="ARBA00004651"/>
    </source>
</evidence>
<evidence type="ECO:0000256" key="5">
    <source>
        <dbReference type="ARBA" id="ARBA00022989"/>
    </source>
</evidence>
<evidence type="ECO:0000313" key="9">
    <source>
        <dbReference type="Proteomes" id="UP000030153"/>
    </source>
</evidence>
<evidence type="ECO:0000256" key="6">
    <source>
        <dbReference type="ARBA" id="ARBA00023136"/>
    </source>
</evidence>
<feature type="transmembrane region" description="Helical" evidence="7">
    <location>
        <begin position="165"/>
        <end position="184"/>
    </location>
</feature>
<gene>
    <name evidence="8" type="ORF">N780_15520</name>
</gene>
<dbReference type="InterPro" id="IPR010290">
    <property type="entry name" value="TM_effector"/>
</dbReference>
<evidence type="ECO:0000313" key="8">
    <source>
        <dbReference type="EMBL" id="KGP91787.1"/>
    </source>
</evidence>
<feature type="transmembrane region" description="Helical" evidence="7">
    <location>
        <begin position="307"/>
        <end position="330"/>
    </location>
</feature>
<keyword evidence="9" id="KW-1185">Reference proteome</keyword>
<dbReference type="Gene3D" id="1.20.1250.20">
    <property type="entry name" value="MFS general substrate transporter like domains"/>
    <property type="match status" value="1"/>
</dbReference>
<dbReference type="Pfam" id="PF05977">
    <property type="entry name" value="MFS_3"/>
    <property type="match status" value="1"/>
</dbReference>
<dbReference type="PANTHER" id="PTHR23513">
    <property type="entry name" value="INTEGRAL MEMBRANE EFFLUX PROTEIN-RELATED"/>
    <property type="match status" value="1"/>
</dbReference>
<dbReference type="eggNOG" id="COG2211">
    <property type="taxonomic scope" value="Bacteria"/>
</dbReference>
<feature type="transmembrane region" description="Helical" evidence="7">
    <location>
        <begin position="370"/>
        <end position="390"/>
    </location>
</feature>
<dbReference type="PANTHER" id="PTHR23513:SF19">
    <property type="entry name" value="MAJOR FACILITATOR SUPERFAMILY (MFS) PROFILE DOMAIN-CONTAINING PROTEIN"/>
    <property type="match status" value="1"/>
</dbReference>
<dbReference type="InterPro" id="IPR036259">
    <property type="entry name" value="MFS_trans_sf"/>
</dbReference>
<dbReference type="CDD" id="cd06173">
    <property type="entry name" value="MFS_MefA_like"/>
    <property type="match status" value="1"/>
</dbReference>
<sequence length="408" mass="45594">MMKNSFRLLWSGQMLANLGDVLYIVGIITFLYASTESSFVLAMLPFLNTFGRFMSGMVSPILMNRYSLKTLLVASQVSKTIVLSVLATWNTLAQVPVLFLFVFILTIALLDGWALPATDAMLPRIVKKEELVKANSFVSIVTESTQLGGWAIGGVLASLIGGQNLLWLTFILFVTSTVLLNGILDPVPFKKHNGEKRMIGELSEGFKVIWRSKLFRVIHIEMVMEAIANVVWVAAIIYVYVDEVLGRSEAWWGYLNTCFFLGMIAGGSICARFHNRLEHKLRSYMLGASFVVVVMTLSFGFNQVAWVALVLAFFHGIFGQVKGVGLNTFLQKEATGEQLPKIYALQSGVLSLIFGVSTLLFGALTEWVGVQYVFMLSGILLWIGTVYLMFYRFVFPKYCKTQEVKIHM</sequence>
<name>A0A0A2UU22_9BACI</name>
<accession>A0A0A2UU22</accession>
<organism evidence="8 9">
    <name type="scientific">Pontibacillus chungwhensis BH030062</name>
    <dbReference type="NCBI Taxonomy" id="1385513"/>
    <lineage>
        <taxon>Bacteria</taxon>
        <taxon>Bacillati</taxon>
        <taxon>Bacillota</taxon>
        <taxon>Bacilli</taxon>
        <taxon>Bacillales</taxon>
        <taxon>Bacillaceae</taxon>
        <taxon>Pontibacillus</taxon>
    </lineage>
</organism>
<keyword evidence="5 7" id="KW-1133">Transmembrane helix</keyword>
<feature type="transmembrane region" description="Helical" evidence="7">
    <location>
        <begin position="136"/>
        <end position="159"/>
    </location>
</feature>
<keyword evidence="6 7" id="KW-0472">Membrane</keyword>
<dbReference type="EMBL" id="AVBG01000004">
    <property type="protein sequence ID" value="KGP91787.1"/>
    <property type="molecule type" value="Genomic_DNA"/>
</dbReference>
<evidence type="ECO:0000256" key="3">
    <source>
        <dbReference type="ARBA" id="ARBA00022475"/>
    </source>
</evidence>
<dbReference type="SUPFAM" id="SSF103473">
    <property type="entry name" value="MFS general substrate transporter"/>
    <property type="match status" value="1"/>
</dbReference>
<protein>
    <submittedName>
        <fullName evidence="8">MFS transporter</fullName>
    </submittedName>
</protein>
<keyword evidence="4 7" id="KW-0812">Transmembrane</keyword>
<proteinExistence type="predicted"/>
<evidence type="ECO:0000256" key="2">
    <source>
        <dbReference type="ARBA" id="ARBA00022448"/>
    </source>
</evidence>
<feature type="transmembrane region" description="Helical" evidence="7">
    <location>
        <begin position="342"/>
        <end position="364"/>
    </location>
</feature>
<evidence type="ECO:0000256" key="7">
    <source>
        <dbReference type="SAM" id="Phobius"/>
    </source>
</evidence>